<feature type="region of interest" description="Disordered" evidence="1">
    <location>
        <begin position="110"/>
        <end position="147"/>
    </location>
</feature>
<keyword evidence="2" id="KW-0732">Signal</keyword>
<name>A0A8D7B1V3_MUSAM</name>
<dbReference type="EMBL" id="HG996473">
    <property type="protein sequence ID" value="CAG1857971.1"/>
    <property type="molecule type" value="Genomic_DNA"/>
</dbReference>
<protein>
    <submittedName>
        <fullName evidence="3">(wild Malaysian banana) hypothetical protein</fullName>
    </submittedName>
</protein>
<organism evidence="3">
    <name type="scientific">Musa acuminata subsp. malaccensis</name>
    <name type="common">Wild banana</name>
    <name type="synonym">Musa malaccensis</name>
    <dbReference type="NCBI Taxonomy" id="214687"/>
    <lineage>
        <taxon>Eukaryota</taxon>
        <taxon>Viridiplantae</taxon>
        <taxon>Streptophyta</taxon>
        <taxon>Embryophyta</taxon>
        <taxon>Tracheophyta</taxon>
        <taxon>Spermatophyta</taxon>
        <taxon>Magnoliopsida</taxon>
        <taxon>Liliopsida</taxon>
        <taxon>Zingiberales</taxon>
        <taxon>Musaceae</taxon>
        <taxon>Musa</taxon>
    </lineage>
</organism>
<sequence>MDHRAVLFIALVFVAASHAGAQSPAAAPTKPVTPAPTAAPIKPATPAPAAAPTKPTPPLHSSGCHPSQSPRRRCPHHCPACPRPHDTSAGTRASEFSAYPSADIVVTGAGTSCSGPGRCSAEANGCARASAEQEQEEEAKDDEEEEA</sequence>
<accession>A0A8D7B1V3</accession>
<proteinExistence type="predicted"/>
<feature type="chain" id="PRO_5034467257" evidence="2">
    <location>
        <begin position="22"/>
        <end position="147"/>
    </location>
</feature>
<feature type="compositionally biased region" description="Acidic residues" evidence="1">
    <location>
        <begin position="133"/>
        <end position="147"/>
    </location>
</feature>
<evidence type="ECO:0000313" key="3">
    <source>
        <dbReference type="EMBL" id="CAG1857971.1"/>
    </source>
</evidence>
<feature type="compositionally biased region" description="Low complexity" evidence="1">
    <location>
        <begin position="23"/>
        <end position="53"/>
    </location>
</feature>
<feature type="region of interest" description="Disordered" evidence="1">
    <location>
        <begin position="23"/>
        <end position="95"/>
    </location>
</feature>
<dbReference type="AlphaFoldDB" id="A0A8D7B1V3"/>
<evidence type="ECO:0000256" key="1">
    <source>
        <dbReference type="SAM" id="MobiDB-lite"/>
    </source>
</evidence>
<gene>
    <name evidence="3" type="ORF">GSMUA_26670.1</name>
</gene>
<reference evidence="3" key="1">
    <citation type="submission" date="2021-03" db="EMBL/GenBank/DDBJ databases">
        <authorList>
            <consortium name="Genoscope - CEA"/>
            <person name="William W."/>
        </authorList>
    </citation>
    <scope>NUCLEOTIDE SEQUENCE</scope>
    <source>
        <strain evidence="3">Doubled-haploid Pahang</strain>
    </source>
</reference>
<evidence type="ECO:0000256" key="2">
    <source>
        <dbReference type="SAM" id="SignalP"/>
    </source>
</evidence>
<feature type="signal peptide" evidence="2">
    <location>
        <begin position="1"/>
        <end position="21"/>
    </location>
</feature>